<dbReference type="GO" id="GO:0017110">
    <property type="term" value="F:nucleoside diphosphate phosphatase activity"/>
    <property type="evidence" value="ECO:0007669"/>
    <property type="project" value="TreeGrafter"/>
</dbReference>
<keyword evidence="2" id="KW-0378">Hydrolase</keyword>
<dbReference type="EMBL" id="GG662730">
    <property type="protein sequence ID" value="EAR93213.2"/>
    <property type="molecule type" value="Genomic_DNA"/>
</dbReference>
<dbReference type="GO" id="GO:0016020">
    <property type="term" value="C:membrane"/>
    <property type="evidence" value="ECO:0007669"/>
    <property type="project" value="TreeGrafter"/>
</dbReference>
<dbReference type="PANTHER" id="PTHR11782:SF83">
    <property type="entry name" value="GUANOSINE-DIPHOSPHATASE"/>
    <property type="match status" value="1"/>
</dbReference>
<feature type="signal peptide" evidence="5">
    <location>
        <begin position="1"/>
        <end position="20"/>
    </location>
</feature>
<evidence type="ECO:0000313" key="6">
    <source>
        <dbReference type="EMBL" id="EAR93213.2"/>
    </source>
</evidence>
<dbReference type="KEGG" id="tet:TTHERM_01256510"/>
<keyword evidence="4" id="KW-0547">Nucleotide-binding</keyword>
<dbReference type="HOGENOM" id="CLU_010246_0_3_1"/>
<dbReference type="GeneID" id="7842453"/>
<dbReference type="Gene3D" id="3.30.420.150">
    <property type="entry name" value="Exopolyphosphatase. Domain 2"/>
    <property type="match status" value="1"/>
</dbReference>
<dbReference type="InParanoid" id="Q239L6"/>
<feature type="active site" description="Proton acceptor" evidence="3">
    <location>
        <position position="193"/>
    </location>
</feature>
<sequence length="480" mass="55513">MKGLSILFFQILMLALRISAIQDRKQKQNQNHMDGNDANYQLKINENNKQDYFMLSKIREDNSSCYSVVFDAGSTGTRYEVFEWNCDQAFVEDQKFIIQSIESSKDKLPISNYESNPEGLISVFEQKFKEIKAILPEEKVSQTDIYLGATEGMRQLSSEKQEAIINQIVIIFQNSGFRFLDSSKARVITGNQEGIFLWIGVNNMISQVSKIQDMLNENTITAIDVGGKSSQIAFLKNFKDVNKNDAQFEYQLSSNQEHVFLVNSEKLGFKIAKMEILKQEFEDQREQNHEKVLFSSCYNKGYEGYEEELSFKIIGQGDPEKCINLIRRFFKLENCEYPKFSDCTEQSSQQNILQVQNNQKIYVVENAMHARVAYGLRDSYTPQKLKKKAIKYCKKPYSQISQNEDIYTHNQCLQGLYVSSLQIDHYGIDPQQTIYSPSQINQWVPSWGIGMLLTELFHQKCNLQNEKQICESLQLLLSNP</sequence>
<dbReference type="Proteomes" id="UP000009168">
    <property type="component" value="Unassembled WGS sequence"/>
</dbReference>
<gene>
    <name evidence="6" type="ORF">TTHERM_01256510</name>
</gene>
<feature type="binding site" evidence="4">
    <location>
        <begin position="227"/>
        <end position="231"/>
    </location>
    <ligand>
        <name>ATP</name>
        <dbReference type="ChEBI" id="CHEBI:30616"/>
    </ligand>
</feature>
<dbReference type="STRING" id="312017.Q239L6"/>
<reference evidence="7" key="1">
    <citation type="journal article" date="2006" name="PLoS Biol.">
        <title>Macronuclear genome sequence of the ciliate Tetrahymena thermophila, a model eukaryote.</title>
        <authorList>
            <person name="Eisen J.A."/>
            <person name="Coyne R.S."/>
            <person name="Wu M."/>
            <person name="Wu D."/>
            <person name="Thiagarajan M."/>
            <person name="Wortman J.R."/>
            <person name="Badger J.H."/>
            <person name="Ren Q."/>
            <person name="Amedeo P."/>
            <person name="Jones K.M."/>
            <person name="Tallon L.J."/>
            <person name="Delcher A.L."/>
            <person name="Salzberg S.L."/>
            <person name="Silva J.C."/>
            <person name="Haas B.J."/>
            <person name="Majoros W.H."/>
            <person name="Farzad M."/>
            <person name="Carlton J.M."/>
            <person name="Smith R.K. Jr."/>
            <person name="Garg J."/>
            <person name="Pearlman R.E."/>
            <person name="Karrer K.M."/>
            <person name="Sun L."/>
            <person name="Manning G."/>
            <person name="Elde N.C."/>
            <person name="Turkewitz A.P."/>
            <person name="Asai D.J."/>
            <person name="Wilkes D.E."/>
            <person name="Wang Y."/>
            <person name="Cai H."/>
            <person name="Collins K."/>
            <person name="Stewart B.A."/>
            <person name="Lee S.R."/>
            <person name="Wilamowska K."/>
            <person name="Weinberg Z."/>
            <person name="Ruzzo W.L."/>
            <person name="Wloga D."/>
            <person name="Gaertig J."/>
            <person name="Frankel J."/>
            <person name="Tsao C.-C."/>
            <person name="Gorovsky M.A."/>
            <person name="Keeling P.J."/>
            <person name="Waller R.F."/>
            <person name="Patron N.J."/>
            <person name="Cherry J.M."/>
            <person name="Stover N.A."/>
            <person name="Krieger C.J."/>
            <person name="del Toro C."/>
            <person name="Ryder H.F."/>
            <person name="Williamson S.C."/>
            <person name="Barbeau R.A."/>
            <person name="Hamilton E.P."/>
            <person name="Orias E."/>
        </authorList>
    </citation>
    <scope>NUCLEOTIDE SEQUENCE [LARGE SCALE GENOMIC DNA]</scope>
    <source>
        <strain evidence="7">SB210</strain>
    </source>
</reference>
<dbReference type="Pfam" id="PF01150">
    <property type="entry name" value="GDA1_CD39"/>
    <property type="match status" value="1"/>
</dbReference>
<dbReference type="AlphaFoldDB" id="Q239L6"/>
<dbReference type="Gene3D" id="3.30.420.40">
    <property type="match status" value="1"/>
</dbReference>
<keyword evidence="7" id="KW-1185">Reference proteome</keyword>
<keyword evidence="5" id="KW-0732">Signal</keyword>
<dbReference type="GO" id="GO:0009134">
    <property type="term" value="P:nucleoside diphosphate catabolic process"/>
    <property type="evidence" value="ECO:0007669"/>
    <property type="project" value="TreeGrafter"/>
</dbReference>
<evidence type="ECO:0000256" key="5">
    <source>
        <dbReference type="SAM" id="SignalP"/>
    </source>
</evidence>
<dbReference type="InterPro" id="IPR000407">
    <property type="entry name" value="GDA1_CD39_NTPase"/>
</dbReference>
<dbReference type="GO" id="GO:0005524">
    <property type="term" value="F:ATP binding"/>
    <property type="evidence" value="ECO:0007669"/>
    <property type="project" value="UniProtKB-KW"/>
</dbReference>
<dbReference type="PANTHER" id="PTHR11782">
    <property type="entry name" value="ADENOSINE/GUANOSINE DIPHOSPHATASE"/>
    <property type="match status" value="1"/>
</dbReference>
<dbReference type="eggNOG" id="KOG1386">
    <property type="taxonomic scope" value="Eukaryota"/>
</dbReference>
<dbReference type="CDD" id="cd24003">
    <property type="entry name" value="ASKHA_NBD_GDA1_CD39_NTPase"/>
    <property type="match status" value="1"/>
</dbReference>
<dbReference type="OrthoDB" id="6372431at2759"/>
<proteinExistence type="inferred from homology"/>
<evidence type="ECO:0000313" key="7">
    <source>
        <dbReference type="Proteomes" id="UP000009168"/>
    </source>
</evidence>
<name>Q239L6_TETTS</name>
<accession>Q239L6</accession>
<comment type="similarity">
    <text evidence="1">Belongs to the GDA1/CD39 NTPase family.</text>
</comment>
<evidence type="ECO:0000256" key="2">
    <source>
        <dbReference type="ARBA" id="ARBA00022801"/>
    </source>
</evidence>
<dbReference type="RefSeq" id="XP_001013458.2">
    <property type="nucleotide sequence ID" value="XM_001013458.2"/>
</dbReference>
<keyword evidence="4" id="KW-0067">ATP-binding</keyword>
<evidence type="ECO:0000256" key="1">
    <source>
        <dbReference type="ARBA" id="ARBA00009283"/>
    </source>
</evidence>
<organism evidence="6 7">
    <name type="scientific">Tetrahymena thermophila (strain SB210)</name>
    <dbReference type="NCBI Taxonomy" id="312017"/>
    <lineage>
        <taxon>Eukaryota</taxon>
        <taxon>Sar</taxon>
        <taxon>Alveolata</taxon>
        <taxon>Ciliophora</taxon>
        <taxon>Intramacronucleata</taxon>
        <taxon>Oligohymenophorea</taxon>
        <taxon>Hymenostomatida</taxon>
        <taxon>Tetrahymenina</taxon>
        <taxon>Tetrahymenidae</taxon>
        <taxon>Tetrahymena</taxon>
    </lineage>
</organism>
<feature type="chain" id="PRO_5004201447" evidence="5">
    <location>
        <begin position="21"/>
        <end position="480"/>
    </location>
</feature>
<protein>
    <submittedName>
        <fullName evidence="6">GDA1/CD39 nucleoside phosphatase family protein</fullName>
    </submittedName>
</protein>
<evidence type="ECO:0000256" key="3">
    <source>
        <dbReference type="PIRSR" id="PIRSR600407-1"/>
    </source>
</evidence>
<evidence type="ECO:0000256" key="4">
    <source>
        <dbReference type="PIRSR" id="PIRSR600407-2"/>
    </source>
</evidence>